<keyword evidence="4" id="KW-1185">Reference proteome</keyword>
<evidence type="ECO:0008006" key="5">
    <source>
        <dbReference type="Google" id="ProtNLM"/>
    </source>
</evidence>
<feature type="compositionally biased region" description="Basic and acidic residues" evidence="1">
    <location>
        <begin position="90"/>
        <end position="105"/>
    </location>
</feature>
<dbReference type="RefSeq" id="WP_307043941.1">
    <property type="nucleotide sequence ID" value="NZ_JAUSYA010000001.1"/>
</dbReference>
<feature type="compositionally biased region" description="Acidic residues" evidence="1">
    <location>
        <begin position="215"/>
        <end position="228"/>
    </location>
</feature>
<evidence type="ECO:0000313" key="4">
    <source>
        <dbReference type="Proteomes" id="UP001243364"/>
    </source>
</evidence>
<organism evidence="3 4">
    <name type="scientific">Streptomyces achromogenes</name>
    <dbReference type="NCBI Taxonomy" id="67255"/>
    <lineage>
        <taxon>Bacteria</taxon>
        <taxon>Bacillati</taxon>
        <taxon>Actinomycetota</taxon>
        <taxon>Actinomycetes</taxon>
        <taxon>Kitasatosporales</taxon>
        <taxon>Streptomycetaceae</taxon>
        <taxon>Streptomyces</taxon>
    </lineage>
</organism>
<evidence type="ECO:0000256" key="1">
    <source>
        <dbReference type="SAM" id="MobiDB-lite"/>
    </source>
</evidence>
<accession>A0ABU0Q1P3</accession>
<sequence length="378" mass="40821">MGIESDQVVYEYLSRVGDVAQQRQLSSATRMRLVSELRNEIERRRAKAPVDSPAAVRRIIDRLGSPDDLVAAAAEGGGAPPTPTPSVPVQRDREVQEKQHEEQRQKQRRQQKQPEPAGDAEKANQTRQPERPKGIRRIVPRPRTGAAPPPGVPSDAASPPHRAPAHELGDGKAAPDWWLHEPTPFGPGEDIPGFVGGVEIPDLLKPPPRRKPGDDADDADDADDEGGEGDGGSAAVAKSTGRDDDTAAAPARRRRLRLPRSAGAPARRWTNPLLLIAAGALVVGAALGNWFVLVAGWLIAYASRRLTERETKAAVFWLPGLALTAGLVWLWGRSEGRWGAPVAEGHMSDAIAGTWPWVVRGAAVASALFLAWRSQRQR</sequence>
<reference evidence="3 4" key="1">
    <citation type="submission" date="2023-07" db="EMBL/GenBank/DDBJ databases">
        <title>Comparative genomics of wheat-associated soil bacteria to identify genetic determinants of phenazine resistance.</title>
        <authorList>
            <person name="Mouncey N."/>
        </authorList>
    </citation>
    <scope>NUCLEOTIDE SEQUENCE [LARGE SCALE GENOMIC DNA]</scope>
    <source>
        <strain evidence="3 4">W4I19-2</strain>
    </source>
</reference>
<feature type="transmembrane region" description="Helical" evidence="2">
    <location>
        <begin position="352"/>
        <end position="372"/>
    </location>
</feature>
<protein>
    <recommendedName>
        <fullName evidence="5">Integral membrane protein</fullName>
    </recommendedName>
</protein>
<dbReference type="EMBL" id="JAUSYA010000001">
    <property type="protein sequence ID" value="MDQ0684572.1"/>
    <property type="molecule type" value="Genomic_DNA"/>
</dbReference>
<evidence type="ECO:0000313" key="3">
    <source>
        <dbReference type="EMBL" id="MDQ0684572.1"/>
    </source>
</evidence>
<keyword evidence="2" id="KW-1133">Transmembrane helix</keyword>
<name>A0ABU0Q1P3_STRAH</name>
<dbReference type="Proteomes" id="UP001243364">
    <property type="component" value="Unassembled WGS sequence"/>
</dbReference>
<evidence type="ECO:0000256" key="2">
    <source>
        <dbReference type="SAM" id="Phobius"/>
    </source>
</evidence>
<gene>
    <name evidence="3" type="ORF">QFZ56_003535</name>
</gene>
<feature type="region of interest" description="Disordered" evidence="1">
    <location>
        <begin position="69"/>
        <end position="262"/>
    </location>
</feature>
<comment type="caution">
    <text evidence="3">The sequence shown here is derived from an EMBL/GenBank/DDBJ whole genome shotgun (WGS) entry which is preliminary data.</text>
</comment>
<proteinExistence type="predicted"/>
<keyword evidence="2" id="KW-0472">Membrane</keyword>
<feature type="transmembrane region" description="Helical" evidence="2">
    <location>
        <begin position="273"/>
        <end position="302"/>
    </location>
</feature>
<feature type="compositionally biased region" description="Basic and acidic residues" evidence="1">
    <location>
        <begin position="119"/>
        <end position="133"/>
    </location>
</feature>
<keyword evidence="2" id="KW-0812">Transmembrane</keyword>
<feature type="transmembrane region" description="Helical" evidence="2">
    <location>
        <begin position="314"/>
        <end position="332"/>
    </location>
</feature>